<organism evidence="1 2">
    <name type="scientific">Cerrena zonata</name>
    <dbReference type="NCBI Taxonomy" id="2478898"/>
    <lineage>
        <taxon>Eukaryota</taxon>
        <taxon>Fungi</taxon>
        <taxon>Dikarya</taxon>
        <taxon>Basidiomycota</taxon>
        <taxon>Agaricomycotina</taxon>
        <taxon>Agaricomycetes</taxon>
        <taxon>Polyporales</taxon>
        <taxon>Cerrenaceae</taxon>
        <taxon>Cerrena</taxon>
    </lineage>
</organism>
<comment type="caution">
    <text evidence="1">The sequence shown here is derived from an EMBL/GenBank/DDBJ whole genome shotgun (WGS) entry which is preliminary data.</text>
</comment>
<keyword evidence="2" id="KW-1185">Reference proteome</keyword>
<sequence>MSDFPTQFKVILDTLRNLSPKIASIQQHALDPGRALHGSVELRTSADSFGNIVANLRQVAHDAQDTADFLLSNVFSKVMDPNTSPEAKAEALRDFRTAAANNADRVMEPTAKLRHLQNLLNSNQILLNTNNFNTTSISNQIDTIEGAVASIKNIYTKISGFVDKIERRMAQGITVTADYFMGDIKWLATISADLKKFYEQI</sequence>
<dbReference type="AlphaFoldDB" id="A0AAW0FPS4"/>
<gene>
    <name evidence="1" type="ORF">QCA50_013542</name>
</gene>
<reference evidence="1 2" key="1">
    <citation type="submission" date="2022-09" db="EMBL/GenBank/DDBJ databases">
        <authorList>
            <person name="Palmer J.M."/>
        </authorList>
    </citation>
    <scope>NUCLEOTIDE SEQUENCE [LARGE SCALE GENOMIC DNA]</scope>
    <source>
        <strain evidence="1 2">DSM 7382</strain>
    </source>
</reference>
<accession>A0AAW0FPS4</accession>
<proteinExistence type="predicted"/>
<protein>
    <submittedName>
        <fullName evidence="1">Uncharacterized protein</fullName>
    </submittedName>
</protein>
<name>A0AAW0FPS4_9APHY</name>
<evidence type="ECO:0000313" key="1">
    <source>
        <dbReference type="EMBL" id="KAK7683280.1"/>
    </source>
</evidence>
<dbReference type="Proteomes" id="UP001385951">
    <property type="component" value="Unassembled WGS sequence"/>
</dbReference>
<dbReference type="EMBL" id="JASBNA010000031">
    <property type="protein sequence ID" value="KAK7683280.1"/>
    <property type="molecule type" value="Genomic_DNA"/>
</dbReference>
<evidence type="ECO:0000313" key="2">
    <source>
        <dbReference type="Proteomes" id="UP001385951"/>
    </source>
</evidence>